<sequence>MTIIDYSTNGATPFQRLLGHQQELMMSWTRLSDLLENGGALSKELKEEIRRMLAQKNGCMYCKAKGQPTGSLKDEKSVVCIGFAEVFIKMGDQIPDNIINVLKENLNEQEIVELVSFITFTNAQQNFGAIMKLEPDSEG</sequence>
<keyword evidence="1" id="KW-0575">Peroxidase</keyword>
<proteinExistence type="predicted"/>
<evidence type="ECO:0000313" key="1">
    <source>
        <dbReference type="EMBL" id="PTE72005.1"/>
    </source>
</evidence>
<dbReference type="Proteomes" id="UP000242547">
    <property type="component" value="Unassembled WGS sequence"/>
</dbReference>
<evidence type="ECO:0000313" key="4">
    <source>
        <dbReference type="Proteomes" id="UP000243350"/>
    </source>
</evidence>
<evidence type="ECO:0000313" key="3">
    <source>
        <dbReference type="Proteomes" id="UP000242547"/>
    </source>
</evidence>
<organism evidence="1 3">
    <name type="scientific">Staphylococcus devriesei</name>
    <dbReference type="NCBI Taxonomy" id="586733"/>
    <lineage>
        <taxon>Bacteria</taxon>
        <taxon>Bacillati</taxon>
        <taxon>Bacillota</taxon>
        <taxon>Bacilli</taxon>
        <taxon>Bacillales</taxon>
        <taxon>Staphylococcaceae</taxon>
        <taxon>Staphylococcus</taxon>
    </lineage>
</organism>
<dbReference type="Gene3D" id="1.20.1290.10">
    <property type="entry name" value="AhpD-like"/>
    <property type="match status" value="2"/>
</dbReference>
<protein>
    <submittedName>
        <fullName evidence="1">Alkylhydroperoxidase</fullName>
    </submittedName>
</protein>
<dbReference type="AlphaFoldDB" id="A0A2T4KLT6"/>
<dbReference type="InterPro" id="IPR029032">
    <property type="entry name" value="AhpD-like"/>
</dbReference>
<reference evidence="1" key="2">
    <citation type="submission" date="2018-03" db="EMBL/GenBank/DDBJ databases">
        <authorList>
            <person name="Keele B.F."/>
        </authorList>
    </citation>
    <scope>NUCLEOTIDE SEQUENCE</scope>
    <source>
        <strain evidence="2">SNUC 4143</strain>
        <strain evidence="1">SNUC 761</strain>
    </source>
</reference>
<dbReference type="EMBL" id="PYZH01000029">
    <property type="protein sequence ID" value="PTF15674.1"/>
    <property type="molecule type" value="Genomic_DNA"/>
</dbReference>
<comment type="caution">
    <text evidence="1">The sequence shown here is derived from an EMBL/GenBank/DDBJ whole genome shotgun (WGS) entry which is preliminary data.</text>
</comment>
<reference evidence="3 4" key="1">
    <citation type="journal article" date="2016" name="Front. Microbiol.">
        <title>Comprehensive Phylogenetic Analysis of Bovine Non-aureus Staphylococci Species Based on Whole-Genome Sequencing.</title>
        <authorList>
            <person name="Naushad S."/>
            <person name="Barkema H.W."/>
            <person name="Luby C."/>
            <person name="Condas L.A."/>
            <person name="Nobrega D.B."/>
            <person name="Carson D.A."/>
            <person name="De Buck J."/>
        </authorList>
    </citation>
    <scope>NUCLEOTIDE SEQUENCE [LARGE SCALE GENOMIC DNA]</scope>
    <source>
        <strain evidence="2 4">SNUC 4143</strain>
        <strain evidence="1 3">SNUC 761</strain>
    </source>
</reference>
<dbReference type="EMBL" id="PYZL01000062">
    <property type="protein sequence ID" value="PTE72005.1"/>
    <property type="molecule type" value="Genomic_DNA"/>
</dbReference>
<dbReference type="GO" id="GO:0004601">
    <property type="term" value="F:peroxidase activity"/>
    <property type="evidence" value="ECO:0007669"/>
    <property type="project" value="UniProtKB-KW"/>
</dbReference>
<name>A0A2T4KLT6_9STAP</name>
<keyword evidence="1" id="KW-0560">Oxidoreductase</keyword>
<dbReference type="RefSeq" id="WP_107506237.1">
    <property type="nucleotide sequence ID" value="NZ_CP130489.1"/>
</dbReference>
<gene>
    <name evidence="1" type="ORF">BUY44_08705</name>
    <name evidence="2" type="ORF">BUY48_06135</name>
</gene>
<evidence type="ECO:0000313" key="2">
    <source>
        <dbReference type="EMBL" id="PTF15674.1"/>
    </source>
</evidence>
<dbReference type="SUPFAM" id="SSF69118">
    <property type="entry name" value="AhpD-like"/>
    <property type="match status" value="1"/>
</dbReference>
<dbReference type="Proteomes" id="UP000243350">
    <property type="component" value="Unassembled WGS sequence"/>
</dbReference>
<accession>A0A2T4KLT6</accession>